<evidence type="ECO:0000256" key="1">
    <source>
        <dbReference type="ARBA" id="ARBA00004496"/>
    </source>
</evidence>
<evidence type="ECO:0000256" key="6">
    <source>
        <dbReference type="ARBA" id="ARBA00022498"/>
    </source>
</evidence>
<dbReference type="InterPro" id="IPR036263">
    <property type="entry name" value="Chorismate_II_sf"/>
</dbReference>
<dbReference type="GO" id="GO:0004106">
    <property type="term" value="F:chorismate mutase activity"/>
    <property type="evidence" value="ECO:0007669"/>
    <property type="project" value="UniProtKB-EC"/>
</dbReference>
<accession>A0A177TSZ6</accession>
<evidence type="ECO:0000256" key="7">
    <source>
        <dbReference type="ARBA" id="ARBA00022605"/>
    </source>
</evidence>
<dbReference type="PANTHER" id="PTHR21145">
    <property type="entry name" value="CHORISMATE MUTASE"/>
    <property type="match status" value="1"/>
</dbReference>
<dbReference type="GO" id="GO:0009094">
    <property type="term" value="P:L-phenylalanine biosynthetic process"/>
    <property type="evidence" value="ECO:0007669"/>
    <property type="project" value="UniProtKB-KW"/>
</dbReference>
<evidence type="ECO:0000256" key="5">
    <source>
        <dbReference type="ARBA" id="ARBA00022490"/>
    </source>
</evidence>
<dbReference type="InterPro" id="IPR002701">
    <property type="entry name" value="CM_II_prokaryot"/>
</dbReference>
<dbReference type="Proteomes" id="UP000077521">
    <property type="component" value="Unassembled WGS sequence"/>
</dbReference>
<dbReference type="InterPro" id="IPR037039">
    <property type="entry name" value="CM_AroQ_sf_eucaryotic"/>
</dbReference>
<name>A0A177TSZ6_9BASI</name>
<evidence type="ECO:0000256" key="2">
    <source>
        <dbReference type="ARBA" id="ARBA00004817"/>
    </source>
</evidence>
<dbReference type="UniPathway" id="UPA00120">
    <property type="reaction ID" value="UER00203"/>
</dbReference>
<evidence type="ECO:0000256" key="10">
    <source>
        <dbReference type="ARBA" id="ARBA00023235"/>
    </source>
</evidence>
<organism evidence="13 14">
    <name type="scientific">Tilletia indica</name>
    <dbReference type="NCBI Taxonomy" id="43049"/>
    <lineage>
        <taxon>Eukaryota</taxon>
        <taxon>Fungi</taxon>
        <taxon>Dikarya</taxon>
        <taxon>Basidiomycota</taxon>
        <taxon>Ustilaginomycotina</taxon>
        <taxon>Exobasidiomycetes</taxon>
        <taxon>Tilletiales</taxon>
        <taxon>Tilletiaceae</taxon>
        <taxon>Tilletia</taxon>
    </lineage>
</organism>
<reference evidence="13" key="1">
    <citation type="submission" date="2016-04" db="EMBL/GenBank/DDBJ databases">
        <authorList>
            <person name="Nguyen H.D."/>
            <person name="Samba Siva P."/>
            <person name="Cullis J."/>
            <person name="Levesque C.A."/>
            <person name="Hambleton S."/>
        </authorList>
    </citation>
    <scope>NUCLEOTIDE SEQUENCE</scope>
    <source>
        <strain evidence="13">DAOMC 236416</strain>
    </source>
</reference>
<proteinExistence type="predicted"/>
<protein>
    <recommendedName>
        <fullName evidence="4">Chorismate mutase</fullName>
        <ecNumber evidence="3">5.4.99.5</ecNumber>
    </recommendedName>
</protein>
<evidence type="ECO:0000313" key="13">
    <source>
        <dbReference type="EMBL" id="KAE8250608.1"/>
    </source>
</evidence>
<keyword evidence="6" id="KW-0827">Tyrosine biosynthesis</keyword>
<keyword evidence="5" id="KW-0963">Cytoplasm</keyword>
<keyword evidence="7" id="KW-0028">Amino-acid biosynthesis</keyword>
<dbReference type="EC" id="5.4.99.5" evidence="3"/>
<evidence type="ECO:0000256" key="3">
    <source>
        <dbReference type="ARBA" id="ARBA00012404"/>
    </source>
</evidence>
<evidence type="ECO:0000256" key="11">
    <source>
        <dbReference type="ARBA" id="ARBA00023979"/>
    </source>
</evidence>
<evidence type="ECO:0000313" key="14">
    <source>
        <dbReference type="Proteomes" id="UP000077521"/>
    </source>
</evidence>
<comment type="subcellular location">
    <subcellularLocation>
        <location evidence="1">Cytoplasm</location>
    </subcellularLocation>
</comment>
<dbReference type="Pfam" id="PF01817">
    <property type="entry name" value="CM_2"/>
    <property type="match status" value="1"/>
</dbReference>
<evidence type="ECO:0000259" key="12">
    <source>
        <dbReference type="Pfam" id="PF01817"/>
    </source>
</evidence>
<sequence>MRSFLTTHNFLLLFCSLFTTPSLCVAIPGGSDPAAFITAAPIPVPASTPAAPLQSPFIDPSSPPANYLTLTLIRNVLERMEDLIIFALIQRSQYPYDPALYLPHGKSPSALKWFLEKEEGVLALTGQWQLPDQVPFTSLQKLPQPIYSPLPSYPTVLNGSASQINLNKALKRAYLNSTLPSLNLTITTTTPSPVPGPTLNTDASVLHLLSSRIYLGRYVAESKYVSNSTAFADPIRTRNTTMLNLLVTNRTVEDANVQRVQLKAVSYGAPSEAVGGLYRDVLIPLTKEVEVGYLLGRLS</sequence>
<dbReference type="PROSITE" id="PS51169">
    <property type="entry name" value="CHORISMATE_MUT_3"/>
    <property type="match status" value="1"/>
</dbReference>
<evidence type="ECO:0000256" key="9">
    <source>
        <dbReference type="ARBA" id="ARBA00023222"/>
    </source>
</evidence>
<dbReference type="GO" id="GO:0046417">
    <property type="term" value="P:chorismate metabolic process"/>
    <property type="evidence" value="ECO:0007669"/>
    <property type="project" value="InterPro"/>
</dbReference>
<dbReference type="Gene3D" id="1.10.590.10">
    <property type="entry name" value="Chorismate mutase, AroQ class superfamily, eukaryotic"/>
    <property type="match status" value="1"/>
</dbReference>
<reference evidence="13" key="2">
    <citation type="journal article" date="2019" name="IMA Fungus">
        <title>Genome sequencing and comparison of five Tilletia species to identify candidate genes for the detection of regulated species infecting wheat.</title>
        <authorList>
            <person name="Nguyen H.D.T."/>
            <person name="Sultana T."/>
            <person name="Kesanakurti P."/>
            <person name="Hambleton S."/>
        </authorList>
    </citation>
    <scope>NUCLEOTIDE SEQUENCE</scope>
    <source>
        <strain evidence="13">DAOMC 236416</strain>
    </source>
</reference>
<keyword evidence="14" id="KW-1185">Reference proteome</keyword>
<evidence type="ECO:0000256" key="4">
    <source>
        <dbReference type="ARBA" id="ARBA00020296"/>
    </source>
</evidence>
<comment type="catalytic activity">
    <reaction evidence="11">
        <text>chorismate = prephenate</text>
        <dbReference type="Rhea" id="RHEA:13897"/>
        <dbReference type="ChEBI" id="CHEBI:29748"/>
        <dbReference type="ChEBI" id="CHEBI:29934"/>
        <dbReference type="EC" id="5.4.99.5"/>
    </reaction>
    <physiologicalReaction direction="left-to-right" evidence="11">
        <dbReference type="Rhea" id="RHEA:13898"/>
    </physiologicalReaction>
</comment>
<dbReference type="SUPFAM" id="SSF48600">
    <property type="entry name" value="Chorismate mutase II"/>
    <property type="match status" value="1"/>
</dbReference>
<gene>
    <name evidence="13" type="ORF">A4X13_0g4563</name>
</gene>
<dbReference type="AlphaFoldDB" id="A0A177TSZ6"/>
<dbReference type="PANTHER" id="PTHR21145:SF12">
    <property type="entry name" value="CHORISMATE MUTASE"/>
    <property type="match status" value="1"/>
</dbReference>
<keyword evidence="10" id="KW-0413">Isomerase</keyword>
<dbReference type="EMBL" id="LWDF02000306">
    <property type="protein sequence ID" value="KAE8250608.1"/>
    <property type="molecule type" value="Genomic_DNA"/>
</dbReference>
<keyword evidence="9" id="KW-0584">Phenylalanine biosynthesis</keyword>
<dbReference type="InterPro" id="IPR008238">
    <property type="entry name" value="Chorismate_mutase_AroQ_euk"/>
</dbReference>
<comment type="pathway">
    <text evidence="2">Metabolic intermediate biosynthesis; prephenate biosynthesis; prephenate from chorismate: step 1/1.</text>
</comment>
<dbReference type="GO" id="GO:0005737">
    <property type="term" value="C:cytoplasm"/>
    <property type="evidence" value="ECO:0007669"/>
    <property type="project" value="UniProtKB-SubCell"/>
</dbReference>
<feature type="domain" description="Chorismate mutase" evidence="12">
    <location>
        <begin position="201"/>
        <end position="290"/>
    </location>
</feature>
<keyword evidence="8" id="KW-0057">Aromatic amino acid biosynthesis</keyword>
<comment type="caution">
    <text evidence="13">The sequence shown here is derived from an EMBL/GenBank/DDBJ whole genome shotgun (WGS) entry which is preliminary data.</text>
</comment>
<evidence type="ECO:0000256" key="8">
    <source>
        <dbReference type="ARBA" id="ARBA00023141"/>
    </source>
</evidence>